<feature type="transmembrane region" description="Helical" evidence="1">
    <location>
        <begin position="270"/>
        <end position="289"/>
    </location>
</feature>
<dbReference type="InterPro" id="IPR002656">
    <property type="entry name" value="Acyl_transf_3_dom"/>
</dbReference>
<feature type="transmembrane region" description="Helical" evidence="1">
    <location>
        <begin position="131"/>
        <end position="152"/>
    </location>
</feature>
<protein>
    <recommendedName>
        <fullName evidence="2">Acyltransferase 3 domain-containing protein</fullName>
    </recommendedName>
</protein>
<dbReference type="GO" id="GO:0016747">
    <property type="term" value="F:acyltransferase activity, transferring groups other than amino-acyl groups"/>
    <property type="evidence" value="ECO:0007669"/>
    <property type="project" value="InterPro"/>
</dbReference>
<dbReference type="Pfam" id="PF01757">
    <property type="entry name" value="Acyl_transf_3"/>
    <property type="match status" value="1"/>
</dbReference>
<feature type="transmembrane region" description="Helical" evidence="1">
    <location>
        <begin position="328"/>
        <end position="351"/>
    </location>
</feature>
<sequence>MEKSVAKKKRVGWLDYGKGILILSVVLVHTIGSLYKTGQFPAAAMGLEMSQRVLFMFVMPVFFAISGYLFKPSTDWRQYITGLGKKLVMLGVPYVVFSVVYVILQNLSSSTVHDRYAISDLLYIGINPVGYLWYLYVYFFILVLFGALTLVIKRKGVLVAVYAVLFALAILGFLPTLYAINQTVLWGATFLVGYLLRSKLQRGQMAVLGGVSLGLIVALWILQGASTWFYDTNFITPANFAMKLLTIPVFFAIFMWLGEMTDKVSNVVRYFGKISLVIYLIHPPVVSIARIVVMKVLGNNLLIDLVLVFLVAMAVSLFGEWLSKKLKLVAFIFYPTRFLPTGMGLDVLAMIKRRFSAE</sequence>
<evidence type="ECO:0000259" key="2">
    <source>
        <dbReference type="Pfam" id="PF01757"/>
    </source>
</evidence>
<feature type="domain" description="Acyltransferase 3" evidence="2">
    <location>
        <begin position="12"/>
        <end position="317"/>
    </location>
</feature>
<dbReference type="InterPro" id="IPR052734">
    <property type="entry name" value="Nod_factor_acetyltransferase"/>
</dbReference>
<reference evidence="3 4" key="1">
    <citation type="submission" date="2018-03" db="EMBL/GenBank/DDBJ databases">
        <title>Genome sequencing of Weissella confusa isolates.</title>
        <authorList>
            <person name="Kajala I."/>
            <person name="Baruah R."/>
            <person name="Bergsveinson J."/>
            <person name="Juvonen R."/>
            <person name="Ziola B."/>
        </authorList>
    </citation>
    <scope>NUCLEOTIDE SEQUENCE [LARGE SCALE GENOMIC DNA]</scope>
    <source>
        <strain evidence="3 4">VTT E-062653</strain>
    </source>
</reference>
<evidence type="ECO:0000256" key="1">
    <source>
        <dbReference type="SAM" id="Phobius"/>
    </source>
</evidence>
<feature type="transmembrane region" description="Helical" evidence="1">
    <location>
        <begin position="12"/>
        <end position="32"/>
    </location>
</feature>
<dbReference type="PANTHER" id="PTHR37312">
    <property type="entry name" value="MEMBRANE-BOUND ACYLTRANSFERASE YKRP-RELATED"/>
    <property type="match status" value="1"/>
</dbReference>
<accession>A0A4Z0RTR5</accession>
<keyword evidence="1" id="KW-0472">Membrane</keyword>
<feature type="transmembrane region" description="Helical" evidence="1">
    <location>
        <begin position="159"/>
        <end position="180"/>
    </location>
</feature>
<dbReference type="AlphaFoldDB" id="A0A4Z0RTR5"/>
<proteinExistence type="predicted"/>
<organism evidence="3 4">
    <name type="scientific">Weissella confusa</name>
    <name type="common">Lactobacillus confusus</name>
    <dbReference type="NCBI Taxonomy" id="1583"/>
    <lineage>
        <taxon>Bacteria</taxon>
        <taxon>Bacillati</taxon>
        <taxon>Bacillota</taxon>
        <taxon>Bacilli</taxon>
        <taxon>Lactobacillales</taxon>
        <taxon>Lactobacillaceae</taxon>
        <taxon>Weissella</taxon>
    </lineage>
</organism>
<feature type="transmembrane region" description="Helical" evidence="1">
    <location>
        <begin position="83"/>
        <end position="104"/>
    </location>
</feature>
<keyword evidence="1" id="KW-0812">Transmembrane</keyword>
<name>A0A4Z0RTR5_WEICO</name>
<feature type="transmembrane region" description="Helical" evidence="1">
    <location>
        <begin position="200"/>
        <end position="222"/>
    </location>
</feature>
<keyword evidence="1" id="KW-1133">Transmembrane helix</keyword>
<comment type="caution">
    <text evidence="3">The sequence shown here is derived from an EMBL/GenBank/DDBJ whole genome shotgun (WGS) entry which is preliminary data.</text>
</comment>
<feature type="transmembrane region" description="Helical" evidence="1">
    <location>
        <begin position="301"/>
        <end position="322"/>
    </location>
</feature>
<evidence type="ECO:0000313" key="3">
    <source>
        <dbReference type="EMBL" id="TGE71276.1"/>
    </source>
</evidence>
<evidence type="ECO:0000313" key="4">
    <source>
        <dbReference type="Proteomes" id="UP000297646"/>
    </source>
</evidence>
<dbReference type="EMBL" id="PVSN01000068">
    <property type="protein sequence ID" value="TGE71276.1"/>
    <property type="molecule type" value="Genomic_DNA"/>
</dbReference>
<dbReference type="RefSeq" id="WP_135520503.1">
    <property type="nucleotide sequence ID" value="NZ_PVSN01000068.1"/>
</dbReference>
<feature type="transmembrane region" description="Helical" evidence="1">
    <location>
        <begin position="234"/>
        <end position="258"/>
    </location>
</feature>
<feature type="transmembrane region" description="Helical" evidence="1">
    <location>
        <begin position="52"/>
        <end position="71"/>
    </location>
</feature>
<gene>
    <name evidence="3" type="ORF">C6P11_09155</name>
</gene>
<dbReference type="OrthoDB" id="6623990at2"/>
<dbReference type="PANTHER" id="PTHR37312:SF1">
    <property type="entry name" value="MEMBRANE-BOUND ACYLTRANSFERASE YKRP-RELATED"/>
    <property type="match status" value="1"/>
</dbReference>
<dbReference type="Proteomes" id="UP000297646">
    <property type="component" value="Unassembled WGS sequence"/>
</dbReference>